<feature type="compositionally biased region" description="Basic and acidic residues" evidence="1">
    <location>
        <begin position="63"/>
        <end position="72"/>
    </location>
</feature>
<dbReference type="AlphaFoldDB" id="A0A427AU67"/>
<dbReference type="Proteomes" id="UP000287651">
    <property type="component" value="Unassembled WGS sequence"/>
</dbReference>
<feature type="region of interest" description="Disordered" evidence="1">
    <location>
        <begin position="44"/>
        <end position="72"/>
    </location>
</feature>
<sequence>MVESYSGHAVSAVWGEGVACHTILMSRGGAGQCHPGLGKECYPSPPLEDLKSTSTDRSMARSSPKEHNSIRL</sequence>
<evidence type="ECO:0000313" key="2">
    <source>
        <dbReference type="EMBL" id="RRT79814.1"/>
    </source>
</evidence>
<dbReference type="EMBL" id="AMZH03001303">
    <property type="protein sequence ID" value="RRT79814.1"/>
    <property type="molecule type" value="Genomic_DNA"/>
</dbReference>
<gene>
    <name evidence="2" type="ORF">B296_00000518</name>
</gene>
<name>A0A427AU67_ENSVE</name>
<organism evidence="2 3">
    <name type="scientific">Ensete ventricosum</name>
    <name type="common">Abyssinian banana</name>
    <name type="synonym">Musa ensete</name>
    <dbReference type="NCBI Taxonomy" id="4639"/>
    <lineage>
        <taxon>Eukaryota</taxon>
        <taxon>Viridiplantae</taxon>
        <taxon>Streptophyta</taxon>
        <taxon>Embryophyta</taxon>
        <taxon>Tracheophyta</taxon>
        <taxon>Spermatophyta</taxon>
        <taxon>Magnoliopsida</taxon>
        <taxon>Liliopsida</taxon>
        <taxon>Zingiberales</taxon>
        <taxon>Musaceae</taxon>
        <taxon>Ensete</taxon>
    </lineage>
</organism>
<reference evidence="2 3" key="1">
    <citation type="journal article" date="2014" name="Agronomy (Basel)">
        <title>A Draft Genome Sequence for Ensete ventricosum, the Drought-Tolerant Tree Against Hunger.</title>
        <authorList>
            <person name="Harrison J."/>
            <person name="Moore K.A."/>
            <person name="Paszkiewicz K."/>
            <person name="Jones T."/>
            <person name="Grant M."/>
            <person name="Ambacheew D."/>
            <person name="Muzemil S."/>
            <person name="Studholme D.J."/>
        </authorList>
    </citation>
    <scope>NUCLEOTIDE SEQUENCE [LARGE SCALE GENOMIC DNA]</scope>
</reference>
<feature type="compositionally biased region" description="Polar residues" evidence="1">
    <location>
        <begin position="52"/>
        <end position="61"/>
    </location>
</feature>
<comment type="caution">
    <text evidence="2">The sequence shown here is derived from an EMBL/GenBank/DDBJ whole genome shotgun (WGS) entry which is preliminary data.</text>
</comment>
<evidence type="ECO:0000256" key="1">
    <source>
        <dbReference type="SAM" id="MobiDB-lite"/>
    </source>
</evidence>
<proteinExistence type="predicted"/>
<protein>
    <submittedName>
        <fullName evidence="2">Uncharacterized protein</fullName>
    </submittedName>
</protein>
<evidence type="ECO:0000313" key="3">
    <source>
        <dbReference type="Proteomes" id="UP000287651"/>
    </source>
</evidence>
<accession>A0A427AU67</accession>